<dbReference type="PANTHER" id="PTHR47992">
    <property type="entry name" value="PROTEIN PHOSPHATASE"/>
    <property type="match status" value="1"/>
</dbReference>
<evidence type="ECO:0000313" key="2">
    <source>
        <dbReference type="EMBL" id="KAG5591196.1"/>
    </source>
</evidence>
<evidence type="ECO:0000313" key="3">
    <source>
        <dbReference type="Proteomes" id="UP000824120"/>
    </source>
</evidence>
<comment type="caution">
    <text evidence="2">The sequence shown here is derived from an EMBL/GenBank/DDBJ whole genome shotgun (WGS) entry which is preliminary data.</text>
</comment>
<dbReference type="Pfam" id="PF00481">
    <property type="entry name" value="PP2C"/>
    <property type="match status" value="1"/>
</dbReference>
<dbReference type="Gene3D" id="3.60.40.10">
    <property type="entry name" value="PPM-type phosphatase domain"/>
    <property type="match status" value="1"/>
</dbReference>
<name>A0A9J5XVC9_SOLCO</name>
<feature type="domain" description="PPM-type phosphatase" evidence="1">
    <location>
        <begin position="2"/>
        <end position="43"/>
    </location>
</feature>
<keyword evidence="3" id="KW-1185">Reference proteome</keyword>
<dbReference type="InterPro" id="IPR015655">
    <property type="entry name" value="PP2C"/>
</dbReference>
<dbReference type="GO" id="GO:0004722">
    <property type="term" value="F:protein serine/threonine phosphatase activity"/>
    <property type="evidence" value="ECO:0007669"/>
    <property type="project" value="InterPro"/>
</dbReference>
<sequence>MALSVDHKPNREDEYARIEAAGGKVIQWNGHRVFGVLAMSRSIALIVATKAQTLINDLQFEPSFFSNHHLSDPGWFQLSNYDLPLAEDFKTKQESLGTFCILVLGRCSFDDDLYLFHFILLKDCFVVRRELILSLLLCNSLYTCD</sequence>
<dbReference type="EMBL" id="JACXVP010000008">
    <property type="protein sequence ID" value="KAG5591196.1"/>
    <property type="molecule type" value="Genomic_DNA"/>
</dbReference>
<dbReference type="InterPro" id="IPR036457">
    <property type="entry name" value="PPM-type-like_dom_sf"/>
</dbReference>
<gene>
    <name evidence="2" type="ORF">H5410_041710</name>
</gene>
<organism evidence="2 3">
    <name type="scientific">Solanum commersonii</name>
    <name type="common">Commerson's wild potato</name>
    <name type="synonym">Commerson's nightshade</name>
    <dbReference type="NCBI Taxonomy" id="4109"/>
    <lineage>
        <taxon>Eukaryota</taxon>
        <taxon>Viridiplantae</taxon>
        <taxon>Streptophyta</taxon>
        <taxon>Embryophyta</taxon>
        <taxon>Tracheophyta</taxon>
        <taxon>Spermatophyta</taxon>
        <taxon>Magnoliopsida</taxon>
        <taxon>eudicotyledons</taxon>
        <taxon>Gunneridae</taxon>
        <taxon>Pentapetalae</taxon>
        <taxon>asterids</taxon>
        <taxon>lamiids</taxon>
        <taxon>Solanales</taxon>
        <taxon>Solanaceae</taxon>
        <taxon>Solanoideae</taxon>
        <taxon>Solaneae</taxon>
        <taxon>Solanum</taxon>
    </lineage>
</organism>
<reference evidence="2 3" key="1">
    <citation type="submission" date="2020-09" db="EMBL/GenBank/DDBJ databases">
        <title>De no assembly of potato wild relative species, Solanum commersonii.</title>
        <authorList>
            <person name="Cho K."/>
        </authorList>
    </citation>
    <scope>NUCLEOTIDE SEQUENCE [LARGE SCALE GENOMIC DNA]</scope>
    <source>
        <strain evidence="2">LZ3.2</strain>
        <tissue evidence="2">Leaf</tissue>
    </source>
</reference>
<dbReference type="Proteomes" id="UP000824120">
    <property type="component" value="Chromosome 8"/>
</dbReference>
<dbReference type="InterPro" id="IPR001932">
    <property type="entry name" value="PPM-type_phosphatase-like_dom"/>
</dbReference>
<accession>A0A9J5XVC9</accession>
<dbReference type="AlphaFoldDB" id="A0A9J5XVC9"/>
<proteinExistence type="predicted"/>
<dbReference type="SUPFAM" id="SSF81606">
    <property type="entry name" value="PP2C-like"/>
    <property type="match status" value="1"/>
</dbReference>
<evidence type="ECO:0000259" key="1">
    <source>
        <dbReference type="Pfam" id="PF00481"/>
    </source>
</evidence>
<dbReference type="OrthoDB" id="10264738at2759"/>
<protein>
    <recommendedName>
        <fullName evidence="1">PPM-type phosphatase domain-containing protein</fullName>
    </recommendedName>
</protein>